<dbReference type="AlphaFoldDB" id="A0AAV5ECR1"/>
<dbReference type="InterPro" id="IPR036047">
    <property type="entry name" value="F-box-like_dom_sf"/>
</dbReference>
<dbReference type="PANTHER" id="PTHR34223">
    <property type="entry name" value="OS11G0201299 PROTEIN"/>
    <property type="match status" value="1"/>
</dbReference>
<reference evidence="2" key="1">
    <citation type="journal article" date="2018" name="DNA Res.">
        <title>Multiple hybrid de novo genome assembly of finger millet, an orphan allotetraploid crop.</title>
        <authorList>
            <person name="Hatakeyama M."/>
            <person name="Aluri S."/>
            <person name="Balachadran M.T."/>
            <person name="Sivarajan S.R."/>
            <person name="Patrignani A."/>
            <person name="Gruter S."/>
            <person name="Poveda L."/>
            <person name="Shimizu-Inatsugi R."/>
            <person name="Baeten J."/>
            <person name="Francoijs K.J."/>
            <person name="Nataraja K.N."/>
            <person name="Reddy Y.A.N."/>
            <person name="Phadnis S."/>
            <person name="Ravikumar R.L."/>
            <person name="Schlapbach R."/>
            <person name="Sreeman S.M."/>
            <person name="Shimizu K.K."/>
        </authorList>
    </citation>
    <scope>NUCLEOTIDE SEQUENCE</scope>
</reference>
<dbReference type="Proteomes" id="UP001054889">
    <property type="component" value="Unassembled WGS sequence"/>
</dbReference>
<comment type="caution">
    <text evidence="2">The sequence shown here is derived from an EMBL/GenBank/DDBJ whole genome shotgun (WGS) entry which is preliminary data.</text>
</comment>
<organism evidence="2 3">
    <name type="scientific">Eleusine coracana subsp. coracana</name>
    <dbReference type="NCBI Taxonomy" id="191504"/>
    <lineage>
        <taxon>Eukaryota</taxon>
        <taxon>Viridiplantae</taxon>
        <taxon>Streptophyta</taxon>
        <taxon>Embryophyta</taxon>
        <taxon>Tracheophyta</taxon>
        <taxon>Spermatophyta</taxon>
        <taxon>Magnoliopsida</taxon>
        <taxon>Liliopsida</taxon>
        <taxon>Poales</taxon>
        <taxon>Poaceae</taxon>
        <taxon>PACMAD clade</taxon>
        <taxon>Chloridoideae</taxon>
        <taxon>Cynodonteae</taxon>
        <taxon>Eleusininae</taxon>
        <taxon>Eleusine</taxon>
    </lineage>
</organism>
<evidence type="ECO:0000313" key="2">
    <source>
        <dbReference type="EMBL" id="GJN20302.1"/>
    </source>
</evidence>
<keyword evidence="3" id="KW-1185">Reference proteome</keyword>
<proteinExistence type="predicted"/>
<dbReference type="Pfam" id="PF00646">
    <property type="entry name" value="F-box"/>
    <property type="match status" value="1"/>
</dbReference>
<dbReference type="InterPro" id="IPR053197">
    <property type="entry name" value="F-box_SCFL_complex_component"/>
</dbReference>
<protein>
    <recommendedName>
        <fullName evidence="1">F-box domain-containing protein</fullName>
    </recommendedName>
</protein>
<accession>A0AAV5ECR1</accession>
<dbReference type="SUPFAM" id="SSF81383">
    <property type="entry name" value="F-box domain"/>
    <property type="match status" value="1"/>
</dbReference>
<dbReference type="PANTHER" id="PTHR34223:SF26">
    <property type="entry name" value="OS02G0188900 PROTEIN"/>
    <property type="match status" value="1"/>
</dbReference>
<dbReference type="InterPro" id="IPR001810">
    <property type="entry name" value="F-box_dom"/>
</dbReference>
<reference evidence="2" key="2">
    <citation type="submission" date="2021-12" db="EMBL/GenBank/DDBJ databases">
        <title>Resequencing data analysis of finger millet.</title>
        <authorList>
            <person name="Hatakeyama M."/>
            <person name="Aluri S."/>
            <person name="Balachadran M.T."/>
            <person name="Sivarajan S.R."/>
            <person name="Poveda L."/>
            <person name="Shimizu-Inatsugi R."/>
            <person name="Schlapbach R."/>
            <person name="Sreeman S.M."/>
            <person name="Shimizu K.K."/>
        </authorList>
    </citation>
    <scope>NUCLEOTIDE SEQUENCE</scope>
</reference>
<dbReference type="PROSITE" id="PS50181">
    <property type="entry name" value="FBOX"/>
    <property type="match status" value="1"/>
</dbReference>
<evidence type="ECO:0000313" key="3">
    <source>
        <dbReference type="Proteomes" id="UP001054889"/>
    </source>
</evidence>
<name>A0AAV5ECR1_ELECO</name>
<gene>
    <name evidence="2" type="primary">gb07663</name>
    <name evidence="2" type="ORF">PR202_gb07663</name>
</gene>
<dbReference type="EMBL" id="BQKI01000074">
    <property type="protein sequence ID" value="GJN20302.1"/>
    <property type="molecule type" value="Genomic_DNA"/>
</dbReference>
<evidence type="ECO:0000259" key="1">
    <source>
        <dbReference type="PROSITE" id="PS50181"/>
    </source>
</evidence>
<sequence length="176" mass="19123">MVKASGNAGMAPARVPGPACRINALPNDILHRALSHMDALQVVQTGVLSRRWRGLGPATRRQFHGMADTGTARERDVLFKAFVNRFLMLLPILNNMESLVTAPVLVGTGGIQVDNGAEYSIILTNLKLGEWCLEENFYGLIVFLGNSPTLVELTLKFIQGGYQSTAGRFLGKLGEI</sequence>
<feature type="domain" description="F-box" evidence="1">
    <location>
        <begin position="19"/>
        <end position="66"/>
    </location>
</feature>